<dbReference type="STRING" id="868131.MSWAN_0138"/>
<reference evidence="1 2" key="1">
    <citation type="journal article" date="2014" name="Int. J. Syst. Evol. Microbiol.">
        <title>Methanobacterium paludis sp. nov. and a novel strain of Methanobacterium lacus isolated from northern peatlands.</title>
        <authorList>
            <person name="Cadillo-Quiroz H."/>
            <person name="Brauer S.L."/>
            <person name="Goodson N."/>
            <person name="Yavitt J.B."/>
            <person name="Zinder S.H."/>
        </authorList>
    </citation>
    <scope>NUCLEOTIDE SEQUENCE [LARGE SCALE GENOMIC DNA]</scope>
    <source>
        <strain evidence="2">DSM 25820 / JCM 18151 / SWAN1</strain>
    </source>
</reference>
<name>F6D839_METPW</name>
<gene>
    <name evidence="1" type="ordered locus">MSWAN_0138</name>
</gene>
<accession>F6D839</accession>
<dbReference type="KEGG" id="mew:MSWAN_0138"/>
<dbReference type="GeneID" id="10667615"/>
<evidence type="ECO:0000313" key="2">
    <source>
        <dbReference type="Proteomes" id="UP000009231"/>
    </source>
</evidence>
<dbReference type="AlphaFoldDB" id="F6D839"/>
<proteinExistence type="predicted"/>
<protein>
    <submittedName>
        <fullName evidence="1">Uncharacterized protein</fullName>
    </submittedName>
</protein>
<dbReference type="Proteomes" id="UP000009231">
    <property type="component" value="Chromosome"/>
</dbReference>
<dbReference type="RefSeq" id="WP_013824686.1">
    <property type="nucleotide sequence ID" value="NC_015574.1"/>
</dbReference>
<dbReference type="OrthoDB" id="66884at2157"/>
<evidence type="ECO:0000313" key="1">
    <source>
        <dbReference type="EMBL" id="AEG17184.1"/>
    </source>
</evidence>
<dbReference type="HOGENOM" id="CLU_1891447_0_0_2"/>
<dbReference type="EMBL" id="CP002772">
    <property type="protein sequence ID" value="AEG17184.1"/>
    <property type="molecule type" value="Genomic_DNA"/>
</dbReference>
<dbReference type="eggNOG" id="arCOG14021">
    <property type="taxonomic scope" value="Archaea"/>
</dbReference>
<keyword evidence="2" id="KW-1185">Reference proteome</keyword>
<sequence length="141" mass="16060">MKIRGDFVTNSSSASFVLTAEKDVLEDNIKHFKDSEKNGEVQLLTFLRDELEKEGIKTNIMGREYYTTTKKFSLGKSVFLDDSINSDEIQKTDFSKLSNDEMWDLINWIVVKGKGSDLFGVGATQTKELKCECEEDPRDSQ</sequence>
<organism evidence="1 2">
    <name type="scientific">Methanobacterium paludis (strain DSM 25820 / JCM 18151 / SWAN1)</name>
    <dbReference type="NCBI Taxonomy" id="868131"/>
    <lineage>
        <taxon>Archaea</taxon>
        <taxon>Methanobacteriati</taxon>
        <taxon>Methanobacteriota</taxon>
        <taxon>Methanomada group</taxon>
        <taxon>Methanobacteria</taxon>
        <taxon>Methanobacteriales</taxon>
        <taxon>Methanobacteriaceae</taxon>
        <taxon>Methanobacterium</taxon>
    </lineage>
</organism>